<dbReference type="EMBL" id="PHHA01000003">
    <property type="protein sequence ID" value="PJG86225.1"/>
    <property type="molecule type" value="Genomic_DNA"/>
</dbReference>
<dbReference type="SMART" id="SM00710">
    <property type="entry name" value="PbH1"/>
    <property type="match status" value="8"/>
</dbReference>
<evidence type="ECO:0000313" key="2">
    <source>
        <dbReference type="Proteomes" id="UP000229329"/>
    </source>
</evidence>
<dbReference type="AlphaFoldDB" id="A0A2M8S507"/>
<sequence length="837" mass="91779">MRNKINRIDSGNGKFKDGNPLTGEYGTIVKAEWLNAVQEGLLTNQGEILTVLRKAGIDPNEADETQLWQALQVISGQVESIEALRKFEPLRDNQAVFVKGYYAGSNVGGGYFIANLKDTTTADNGGTVIVTARGKRWVRVSNHEIKLSEFGLKGGKANAQEDTIKINAAFKYAYEKKIPNVTNDIPNDYYLSTFIRIGDNLTFTNVDGVRYLRATNGAMLYNGLTITPESSAENRCKNIKIIGGVFDSNATEFWSSVNFMSLGYIDGLHIDGVKFINCVRNHAIDMSACTNVLIENCRFLGFSPEVTTKYGTAPGLTHDRSYAEAIQIDDNVEGTFSGGRLKGDSDTNIIIRNNIFGKNPDDTTGLFGGYGCAVGAHYAARGVAHHANIIIEGNLIEDCLYAGIRPFVWDDVKIINNVFRRNRRHIYIWWLADTGVNPSEAGKNYHIEGNDFGDVVAEHITLQIFGNNYTDGFAKTEDVIIAGNTFGRTEWKGPLIKLQGAHNAVVTNNVFDVATRFIDINYCSNISVTNNYGNKLEYELLASRNDIYPPNVGISEDIIISGNMAKGSSGGVLYLSKMRNVNVINNIFLNVANKNSISSIRALDTEGLFIDNNIVTLAQSAVEVNTKVIDVADTCTNVNVGGLLTNSSQAYRVRAVDFEGVKFDLTYIRKSQIEALIVGVNDKYRNLLVNGSALITKGLTVGTKDEISFASKGYAQAQSPPEGDNSIKLATTEWVKNLTSKEKVLWHGSSTNAVSINLNQQTGLIYILYSMRGFNKFDSFLLGDAHGTTIGHLEYGGENADRAYNSLIRLTVNNNTLTLTPEGHHIPTIKKVILIGA</sequence>
<reference evidence="1 2" key="1">
    <citation type="submission" date="2017-11" db="EMBL/GenBank/DDBJ databases">
        <title>Reclassification of Bisgaard taxon 7 as Conservatibacter flavescens gen. nov., sp. nov.</title>
        <authorList>
            <person name="Christensen H."/>
        </authorList>
    </citation>
    <scope>NUCLEOTIDE SEQUENCE [LARGE SCALE GENOMIC DNA]</scope>
    <source>
        <strain evidence="1 2">7_4</strain>
    </source>
</reference>
<dbReference type="SUPFAM" id="SSF51126">
    <property type="entry name" value="Pectin lyase-like"/>
    <property type="match status" value="2"/>
</dbReference>
<dbReference type="Proteomes" id="UP000229329">
    <property type="component" value="Unassembled WGS sequence"/>
</dbReference>
<dbReference type="InterPro" id="IPR006626">
    <property type="entry name" value="PbH1"/>
</dbReference>
<proteinExistence type="predicted"/>
<gene>
    <name evidence="1" type="ORF">CVP05_03375</name>
</gene>
<dbReference type="InterPro" id="IPR011050">
    <property type="entry name" value="Pectin_lyase_fold/virulence"/>
</dbReference>
<dbReference type="OrthoDB" id="5691094at2"/>
<protein>
    <submittedName>
        <fullName evidence="1">Uncharacterized protein</fullName>
    </submittedName>
</protein>
<organism evidence="1 2">
    <name type="scientific">Conservatibacter flavescens</name>
    <dbReference type="NCBI Taxonomy" id="28161"/>
    <lineage>
        <taxon>Bacteria</taxon>
        <taxon>Pseudomonadati</taxon>
        <taxon>Pseudomonadota</taxon>
        <taxon>Gammaproteobacteria</taxon>
        <taxon>Pasteurellales</taxon>
        <taxon>Pasteurellaceae</taxon>
        <taxon>Conservatibacter</taxon>
    </lineage>
</organism>
<comment type="caution">
    <text evidence="1">The sequence shown here is derived from an EMBL/GenBank/DDBJ whole genome shotgun (WGS) entry which is preliminary data.</text>
</comment>
<accession>A0A2M8S507</accession>
<dbReference type="RefSeq" id="WP_100288158.1">
    <property type="nucleotide sequence ID" value="NZ_PHHA01000003.1"/>
</dbReference>
<name>A0A2M8S507_9PAST</name>
<dbReference type="InterPro" id="IPR012334">
    <property type="entry name" value="Pectin_lyas_fold"/>
</dbReference>
<evidence type="ECO:0000313" key="1">
    <source>
        <dbReference type="EMBL" id="PJG86225.1"/>
    </source>
</evidence>
<dbReference type="Gene3D" id="2.160.20.10">
    <property type="entry name" value="Single-stranded right-handed beta-helix, Pectin lyase-like"/>
    <property type="match status" value="1"/>
</dbReference>
<keyword evidence="2" id="KW-1185">Reference proteome</keyword>